<evidence type="ECO:0000313" key="2">
    <source>
        <dbReference type="Proteomes" id="UP000010988"/>
    </source>
</evidence>
<proteinExistence type="predicted"/>
<keyword evidence="2" id="KW-1185">Reference proteome</keyword>
<dbReference type="EMBL" id="BANR01000016">
    <property type="protein sequence ID" value="GAC49654.1"/>
    <property type="molecule type" value="Genomic_DNA"/>
</dbReference>
<protein>
    <submittedName>
        <fullName evidence="1">Uncharacterized protein</fullName>
    </submittedName>
</protein>
<name>L7KM10_9ACTN</name>
<sequence>MICGGRERWHRAVEKGTRRPSDRLEEIGVECAEALRQLMEGLCAATSEVSLSCHRFTVASRWGRGVIVVQRHTAAVA</sequence>
<gene>
    <name evidence="1" type="ORF">GOACH_16_00350</name>
</gene>
<evidence type="ECO:0000313" key="1">
    <source>
        <dbReference type="EMBL" id="GAC49654.1"/>
    </source>
</evidence>
<accession>L7KM10</accession>
<reference evidence="1 2" key="1">
    <citation type="submission" date="2012-12" db="EMBL/GenBank/DDBJ databases">
        <title>Whole genome shotgun sequence of Gordonia aichiensis NBRC 108223.</title>
        <authorList>
            <person name="Isaki-Nakamura S."/>
            <person name="Hosoyama A."/>
            <person name="Tsuchikane K."/>
            <person name="Ando Y."/>
            <person name="Baba S."/>
            <person name="Ohji S."/>
            <person name="Hamada M."/>
            <person name="Tamura T."/>
            <person name="Yamazoe A."/>
            <person name="Yamazaki S."/>
            <person name="Fujita N."/>
        </authorList>
    </citation>
    <scope>NUCLEOTIDE SEQUENCE [LARGE SCALE GENOMIC DNA]</scope>
    <source>
        <strain evidence="1 2">NBRC 108223</strain>
    </source>
</reference>
<organism evidence="1 2">
    <name type="scientific">Gordonia aichiensis NBRC 108223</name>
    <dbReference type="NCBI Taxonomy" id="1220583"/>
    <lineage>
        <taxon>Bacteria</taxon>
        <taxon>Bacillati</taxon>
        <taxon>Actinomycetota</taxon>
        <taxon>Actinomycetes</taxon>
        <taxon>Mycobacteriales</taxon>
        <taxon>Gordoniaceae</taxon>
        <taxon>Gordonia</taxon>
    </lineage>
</organism>
<comment type="caution">
    <text evidence="1">The sequence shown here is derived from an EMBL/GenBank/DDBJ whole genome shotgun (WGS) entry which is preliminary data.</text>
</comment>
<dbReference type="AlphaFoldDB" id="L7KM10"/>
<dbReference type="Proteomes" id="UP000010988">
    <property type="component" value="Unassembled WGS sequence"/>
</dbReference>